<dbReference type="Proteomes" id="UP000887579">
    <property type="component" value="Unplaced"/>
</dbReference>
<protein>
    <submittedName>
        <fullName evidence="2">Uncharacterized protein</fullName>
    </submittedName>
</protein>
<name>A0AC34GBX6_9BILA</name>
<organism evidence="1 2">
    <name type="scientific">Panagrolaimus sp. ES5</name>
    <dbReference type="NCBI Taxonomy" id="591445"/>
    <lineage>
        <taxon>Eukaryota</taxon>
        <taxon>Metazoa</taxon>
        <taxon>Ecdysozoa</taxon>
        <taxon>Nematoda</taxon>
        <taxon>Chromadorea</taxon>
        <taxon>Rhabditida</taxon>
        <taxon>Tylenchina</taxon>
        <taxon>Panagrolaimomorpha</taxon>
        <taxon>Panagrolaimoidea</taxon>
        <taxon>Panagrolaimidae</taxon>
        <taxon>Panagrolaimus</taxon>
    </lineage>
</organism>
<proteinExistence type="predicted"/>
<sequence length="283" mass="33461">MVAQNPTFKNKLITFDDRDFNDIVFYRINQQKDQCCRYRVGKDYAWGDICERRICFDELKATLQFPHCNCIDDYQKYSDSPIEKDVVENYNKCLLIYDKIMAADKNNVKEWFKCLAEFVDEEFVIVNTENEIGKDPGNQDLWKSYIQYLSTKNILRVLDVYCMYNRIFIEDSASKNEYLQAIKKFDELEIDISKWFIDAVKFEVDFGTTKNAVNLLISALETMSTKSDNFYHFAEEFFKEHGYGNVIHPALKPFELKLIDHEKITNLNKTIKVKEKEVSCEDL</sequence>
<evidence type="ECO:0000313" key="1">
    <source>
        <dbReference type="Proteomes" id="UP000887579"/>
    </source>
</evidence>
<evidence type="ECO:0000313" key="2">
    <source>
        <dbReference type="WBParaSite" id="ES5_v2.g26959.t1"/>
    </source>
</evidence>
<reference evidence="2" key="1">
    <citation type="submission" date="2022-11" db="UniProtKB">
        <authorList>
            <consortium name="WormBaseParasite"/>
        </authorList>
    </citation>
    <scope>IDENTIFICATION</scope>
</reference>
<accession>A0AC34GBX6</accession>
<dbReference type="WBParaSite" id="ES5_v2.g26959.t1">
    <property type="protein sequence ID" value="ES5_v2.g26959.t1"/>
    <property type="gene ID" value="ES5_v2.g26959"/>
</dbReference>